<dbReference type="PANTHER" id="PTHR12128">
    <property type="entry name" value="DIHYDRODIPICOLINATE SYNTHASE"/>
    <property type="match status" value="1"/>
</dbReference>
<dbReference type="AlphaFoldDB" id="A0A163QY14"/>
<comment type="caution">
    <text evidence="2">The sequence shown here is derived from an EMBL/GenBank/DDBJ whole genome shotgun (WGS) entry which is preliminary data.</text>
</comment>
<name>A0A163QY14_9CELL</name>
<proteinExistence type="predicted"/>
<keyword evidence="1" id="KW-0456">Lyase</keyword>
<evidence type="ECO:0000256" key="1">
    <source>
        <dbReference type="ARBA" id="ARBA00023239"/>
    </source>
</evidence>
<dbReference type="InterPro" id="IPR013785">
    <property type="entry name" value="Aldolase_TIM"/>
</dbReference>
<reference evidence="2 4" key="1">
    <citation type="submission" date="2016-01" db="EMBL/GenBank/DDBJ databases">
        <title>Genome sequence of Oerskovia enterophila VJag, an agar and cellulose degrading bacterium.</title>
        <authorList>
            <person name="Poehlein A."/>
            <person name="Jag V."/>
            <person name="Bengelsdorf F."/>
            <person name="Duerre P."/>
            <person name="Daniel R."/>
        </authorList>
    </citation>
    <scope>NUCLEOTIDE SEQUENCE [LARGE SCALE GENOMIC DNA]</scope>
    <source>
        <strain evidence="2 4">VJag</strain>
    </source>
</reference>
<sequence>MGSTALAMKPDSLALLRAGTVIPAQPLALTADRRFDERRQRALTRYYHAAGAGGVAVGVHTTQFEIRDVGLYRPVLEMAAEVSRETTGGNAPAGSSVTGPRPLVQVAGASGPTAQAVAEAQVAAELGYDAVLLAPRVAGLSGTREEVERYLLDRARAVGEVLPVIGFYLQEAIGGPRLSVDFWREFAAIEAVVAVKAAPFNRYRTIDVLRGVAESGRADQISLYTGNDDAIIADLVSEVDVPVAGSASPYTARFVGGLLGQWAVWTRGAVETLRLAQAARGVTSDGTLTVPDDAALRLLVARQTGLTDANAAVFDSTNDFAGVIAGVHEVLRRQGLLEGIWCLDPAETLSPGQADELTRVTAAYPWLGASDDAFVAEHLDAWLA</sequence>
<dbReference type="Proteomes" id="UP000076447">
    <property type="component" value="Unassembled WGS sequence"/>
</dbReference>
<evidence type="ECO:0008006" key="6">
    <source>
        <dbReference type="Google" id="ProtNLM"/>
    </source>
</evidence>
<dbReference type="EMBL" id="LRIE01000078">
    <property type="protein sequence ID" value="KZM34653.1"/>
    <property type="molecule type" value="Genomic_DNA"/>
</dbReference>
<evidence type="ECO:0000313" key="4">
    <source>
        <dbReference type="Proteomes" id="UP000076447"/>
    </source>
</evidence>
<reference evidence="3 5" key="2">
    <citation type="submission" date="2016-06" db="EMBL/GenBank/DDBJ databases">
        <title>Genome sequence of Oerskovia enterophila DSM 43852.</title>
        <authorList>
            <person name="Poehlein A."/>
            <person name="Jag V."/>
            <person name="Bengelsdorf F.R."/>
            <person name="Daniel R."/>
            <person name="Duerre P."/>
        </authorList>
    </citation>
    <scope>NUCLEOTIDE SEQUENCE [LARGE SCALE GENOMIC DNA]</scope>
    <source>
        <strain evidence="3 5">DSM 43852</strain>
    </source>
</reference>
<evidence type="ECO:0000313" key="2">
    <source>
        <dbReference type="EMBL" id="KZM34653.1"/>
    </source>
</evidence>
<organism evidence="2 4">
    <name type="scientific">Oerskovia enterophila</name>
    <dbReference type="NCBI Taxonomy" id="43678"/>
    <lineage>
        <taxon>Bacteria</taxon>
        <taxon>Bacillati</taxon>
        <taxon>Actinomycetota</taxon>
        <taxon>Actinomycetes</taxon>
        <taxon>Micrococcales</taxon>
        <taxon>Cellulomonadaceae</taxon>
        <taxon>Oerskovia</taxon>
    </lineage>
</organism>
<dbReference type="PATRIC" id="fig|43678.3.peg.2812"/>
<dbReference type="Gene3D" id="3.20.20.70">
    <property type="entry name" value="Aldolase class I"/>
    <property type="match status" value="1"/>
</dbReference>
<dbReference type="PANTHER" id="PTHR12128:SF51">
    <property type="entry name" value="BLL4205 PROTEIN"/>
    <property type="match status" value="1"/>
</dbReference>
<gene>
    <name evidence="3" type="ORF">OERS_02120</name>
    <name evidence="2" type="ORF">OJAG_26880</name>
</gene>
<dbReference type="Proteomes" id="UP000093412">
    <property type="component" value="Unassembled WGS sequence"/>
</dbReference>
<keyword evidence="5" id="KW-1185">Reference proteome</keyword>
<accession>A0A163QY14</accession>
<dbReference type="EMBL" id="MAQA01000002">
    <property type="protein sequence ID" value="OCI32958.1"/>
    <property type="molecule type" value="Genomic_DNA"/>
</dbReference>
<protein>
    <recommendedName>
        <fullName evidence="6">Dihydrodipicolinate synthetase family protein</fullName>
    </recommendedName>
</protein>
<dbReference type="GO" id="GO:0008840">
    <property type="term" value="F:4-hydroxy-tetrahydrodipicolinate synthase activity"/>
    <property type="evidence" value="ECO:0007669"/>
    <property type="project" value="TreeGrafter"/>
</dbReference>
<dbReference type="STRING" id="43678.OJAG_26880"/>
<dbReference type="InterPro" id="IPR002220">
    <property type="entry name" value="DapA-like"/>
</dbReference>
<evidence type="ECO:0000313" key="5">
    <source>
        <dbReference type="Proteomes" id="UP000093412"/>
    </source>
</evidence>
<dbReference type="SMART" id="SM01130">
    <property type="entry name" value="DHDPS"/>
    <property type="match status" value="1"/>
</dbReference>
<evidence type="ECO:0000313" key="3">
    <source>
        <dbReference type="EMBL" id="OCI32958.1"/>
    </source>
</evidence>
<dbReference type="SUPFAM" id="SSF51569">
    <property type="entry name" value="Aldolase"/>
    <property type="match status" value="1"/>
</dbReference>
<dbReference type="RefSeq" id="WP_231907787.1">
    <property type="nucleotide sequence ID" value="NZ_LRIE01000078.1"/>
</dbReference>